<dbReference type="PROSITE" id="PS50056">
    <property type="entry name" value="TYR_PHOSPHATASE_2"/>
    <property type="match status" value="1"/>
</dbReference>
<dbReference type="InterPro" id="IPR026893">
    <property type="entry name" value="Tyr/Ser_Pase_IphP-type"/>
</dbReference>
<feature type="domain" description="Tyrosine specific protein phosphatases" evidence="2">
    <location>
        <begin position="395"/>
        <end position="456"/>
    </location>
</feature>
<dbReference type="InterPro" id="IPR029021">
    <property type="entry name" value="Prot-tyrosine_phosphatase-like"/>
</dbReference>
<accession>A0AA48HZ42</accession>
<name>A0AA48HZ42_9FIRM</name>
<comment type="similarity">
    <text evidence="1">Belongs to the protein-tyrosine phosphatase family.</text>
</comment>
<gene>
    <name evidence="3" type="ORF">RsTaC01_0072</name>
</gene>
<dbReference type="Pfam" id="PF13350">
    <property type="entry name" value="Y_phosphatase3"/>
    <property type="match status" value="1"/>
</dbReference>
<dbReference type="InterPro" id="IPR000387">
    <property type="entry name" value="Tyr_Pase_dom"/>
</dbReference>
<dbReference type="AlphaFoldDB" id="A0AA48HZ42"/>
<dbReference type="PANTHER" id="PTHR31126:SF1">
    <property type="entry name" value="TYROSINE SPECIFIC PROTEIN PHOSPHATASES DOMAIN-CONTAINING PROTEIN"/>
    <property type="match status" value="1"/>
</dbReference>
<dbReference type="PANTHER" id="PTHR31126">
    <property type="entry name" value="TYROSINE-PROTEIN PHOSPHATASE"/>
    <property type="match status" value="1"/>
</dbReference>
<dbReference type="Gene3D" id="3.90.190.10">
    <property type="entry name" value="Protein tyrosine phosphatase superfamily"/>
    <property type="match status" value="1"/>
</dbReference>
<dbReference type="KEGG" id="ptrh:RsTaC01_0072"/>
<dbReference type="EMBL" id="AP027925">
    <property type="protein sequence ID" value="BED92374.1"/>
    <property type="molecule type" value="Genomic_DNA"/>
</dbReference>
<sequence length="525" mass="60942">MKKHKRKICMLMATIVYFGSVVKADPINIGTAKENFLKFFQKINSTPYLKEGSRFLGAIVTVGSLYFVLNKFINEQPLKICDGSFQFTQINEKYKYLKMECIYPFDHRFICCNKFPVNLIKIFFDAYNPRKIISLSAGNDKKFFEGVQSECKKFGIEFYSFNKIYNKSDNFIEILNKNYLIIKEVFNIFCSLNDNLIFNCNDENVKAIIFALYRNILMLNMQGDKTDKIPLDGIPADKQSNIVSMLGWIDKNYIEGPTVNPTANYLISIGVDEQNLLNFIGFDKKNPVEEKLPKIPAKLEFLGKGEGDFKRAMHVLKGSEQVIRSKKLDNVDLKYLKEKYSITHVIDFREHTEVENLSSIKEKFEKEKINFNNFPIKKGEHDSKMYIEILNKHSKSIVKAFKLISTLNKDNRIVVFCERGVDRTGTFVALLQLLLNYSKNEILDENDFFIKNFKRRKMRRNNMGDMVDLLCNENNKGPTTNPVANWLLNIENNNTQTTLNDINKIRELFNLGPLGKIENKLKNIK</sequence>
<dbReference type="Proteomes" id="UP001335720">
    <property type="component" value="Chromosome"/>
</dbReference>
<dbReference type="GO" id="GO:0004721">
    <property type="term" value="F:phosphoprotein phosphatase activity"/>
    <property type="evidence" value="ECO:0007669"/>
    <property type="project" value="InterPro"/>
</dbReference>
<protein>
    <submittedName>
        <fullName evidence="3">Tyrosine-protein phosphatase</fullName>
    </submittedName>
</protein>
<reference evidence="3" key="1">
    <citation type="journal article" date="2023" name="ISME J.">
        <title>Emergence of putative energy parasites within Clostridia revealed by genome analysis of a novel endosymbiotic clade.</title>
        <authorList>
            <person name="Takahashi K."/>
            <person name="Kuwahara H."/>
            <person name="Horikawa Y."/>
            <person name="Izawa K."/>
            <person name="Kato D."/>
            <person name="Inagaki T."/>
            <person name="Yuki M."/>
            <person name="Ohkuma M."/>
            <person name="Hongoh Y."/>
        </authorList>
    </citation>
    <scope>NUCLEOTIDE SEQUENCE</scope>
    <source>
        <strain evidence="3">RsTa-C01</strain>
    </source>
</reference>
<evidence type="ECO:0000256" key="1">
    <source>
        <dbReference type="ARBA" id="ARBA00009580"/>
    </source>
</evidence>
<evidence type="ECO:0000259" key="2">
    <source>
        <dbReference type="PROSITE" id="PS50056"/>
    </source>
</evidence>
<dbReference type="SUPFAM" id="SSF52799">
    <property type="entry name" value="(Phosphotyrosine protein) phosphatases II"/>
    <property type="match status" value="1"/>
</dbReference>
<proteinExistence type="inferred from homology"/>
<evidence type="ECO:0000313" key="3">
    <source>
        <dbReference type="EMBL" id="BED92374.1"/>
    </source>
</evidence>
<organism evidence="3">
    <name type="scientific">Candidatus Paraimprobicoccus trichonymphae</name>
    <dbReference type="NCBI Taxonomy" id="3033793"/>
    <lineage>
        <taxon>Bacteria</taxon>
        <taxon>Bacillati</taxon>
        <taxon>Bacillota</taxon>
        <taxon>Clostridia</taxon>
        <taxon>Candidatus Paraimprobicoccus</taxon>
    </lineage>
</organism>